<dbReference type="InterPro" id="IPR001959">
    <property type="entry name" value="Transposase"/>
</dbReference>
<keyword evidence="4" id="KW-0479">Metal-binding</keyword>
<dbReference type="GO" id="GO:0046872">
    <property type="term" value="F:metal ion binding"/>
    <property type="evidence" value="ECO:0007669"/>
    <property type="project" value="UniProtKB-KW"/>
</dbReference>
<evidence type="ECO:0000256" key="6">
    <source>
        <dbReference type="ARBA" id="ARBA00023125"/>
    </source>
</evidence>
<dbReference type="RefSeq" id="WP_138448660.1">
    <property type="nucleotide sequence ID" value="NZ_VBUT01000006.1"/>
</dbReference>
<keyword evidence="7" id="KW-0233">DNA recombination</keyword>
<gene>
    <name evidence="11" type="ORF">FEK34_16180</name>
</gene>
<dbReference type="GO" id="GO:0032196">
    <property type="term" value="P:transposition"/>
    <property type="evidence" value="ECO:0007669"/>
    <property type="project" value="UniProtKB-KW"/>
</dbReference>
<dbReference type="PANTHER" id="PTHR30405:SF25">
    <property type="entry name" value="RNA-GUIDED DNA ENDONUCLEASE INSQ-RELATED"/>
    <property type="match status" value="1"/>
</dbReference>
<evidence type="ECO:0000256" key="4">
    <source>
        <dbReference type="ARBA" id="ARBA00022723"/>
    </source>
</evidence>
<dbReference type="AlphaFoldDB" id="A0A5R8NLD8"/>
<sequence length="382" mass="42335">MQLRYRYRLNPTPGHRVALARAFGCARVVFNDAVAAREAARRAGLPLPKDGELSKALTAAKATPERAWLGEVSSVVLQQALADANTAYRNFFASVTGKRQGPRLGPPRFRSRRDNRQTIRFTRNARFAVTASGKLRLPKIGDVPVRWSRQLPAPPSSVTVIKDAAGRYFASFVVEVDPEPMPEVDAEVGIDLGLAVFAVLSNGKTIRSPKFFRQAERRLRKAQRNLSRKEEGSKNRAKARVKVARAHARVRDARLDFAHQQAMAVIRENQAVYVEDLCVSGLARTRLAKSVHDAGWGLFLRLIREKAARYGRTVVKVNRWFPSSQICSTCGRVDGPKPLQVRTWTCPCGVVHDRDLNAAINILAAGRAERRNACGETVSLPA</sequence>
<feature type="domain" description="Cas12f1-like TNB" evidence="9">
    <location>
        <begin position="296"/>
        <end position="362"/>
    </location>
</feature>
<comment type="similarity">
    <text evidence="2">In the N-terminal section; belongs to the transposase 2 family.</text>
</comment>
<dbReference type="InterPro" id="IPR021027">
    <property type="entry name" value="Transposase_put_HTH"/>
</dbReference>
<dbReference type="NCBIfam" id="TIGR01766">
    <property type="entry name" value="IS200/IS605 family accessory protein TnpB-like domain"/>
    <property type="match status" value="1"/>
</dbReference>
<dbReference type="GO" id="GO:0003677">
    <property type="term" value="F:DNA binding"/>
    <property type="evidence" value="ECO:0007669"/>
    <property type="project" value="UniProtKB-KW"/>
</dbReference>
<evidence type="ECO:0000256" key="3">
    <source>
        <dbReference type="ARBA" id="ARBA00022578"/>
    </source>
</evidence>
<dbReference type="InterPro" id="IPR010095">
    <property type="entry name" value="Cas12f1-like_TNB"/>
</dbReference>
<dbReference type="Pfam" id="PF01385">
    <property type="entry name" value="OrfB_IS605"/>
    <property type="match status" value="1"/>
</dbReference>
<feature type="domain" description="Probable transposase IS891/IS1136/IS1341" evidence="8">
    <location>
        <begin position="171"/>
        <end position="284"/>
    </location>
</feature>
<keyword evidence="5" id="KW-0862">Zinc</keyword>
<dbReference type="NCBIfam" id="NF040570">
    <property type="entry name" value="guided_TnpB"/>
    <property type="match status" value="1"/>
</dbReference>
<evidence type="ECO:0000259" key="9">
    <source>
        <dbReference type="Pfam" id="PF07282"/>
    </source>
</evidence>
<name>A0A5R8NLD8_9NOCA</name>
<dbReference type="PANTHER" id="PTHR30405">
    <property type="entry name" value="TRANSPOSASE"/>
    <property type="match status" value="1"/>
</dbReference>
<comment type="caution">
    <text evidence="11">The sequence shown here is derived from an EMBL/GenBank/DDBJ whole genome shotgun (WGS) entry which is preliminary data.</text>
</comment>
<evidence type="ECO:0000259" key="10">
    <source>
        <dbReference type="Pfam" id="PF12323"/>
    </source>
</evidence>
<evidence type="ECO:0000256" key="2">
    <source>
        <dbReference type="ARBA" id="ARBA00011044"/>
    </source>
</evidence>
<evidence type="ECO:0000313" key="11">
    <source>
        <dbReference type="EMBL" id="TLF76476.1"/>
    </source>
</evidence>
<dbReference type="Pfam" id="PF12323">
    <property type="entry name" value="HTH_OrfB_IS605"/>
    <property type="match status" value="1"/>
</dbReference>
<reference evidence="11 12" key="1">
    <citation type="submission" date="2019-05" db="EMBL/GenBank/DDBJ databases">
        <title>Genomes sequences of two Nocardia cyriacigeorgica environmental isolates, type strains Nocardia asteroides ATCC 19247 and Nocardia cyriacigeorgica DSM 44484.</title>
        <authorList>
            <person name="Vautrin F."/>
            <person name="Bergeron E."/>
            <person name="Dubost A."/>
            <person name="Abrouk D."/>
            <person name="Rodriguez Nava V."/>
            <person name="Pujic P."/>
        </authorList>
    </citation>
    <scope>NUCLEOTIDE SEQUENCE [LARGE SCALE GENOMIC DNA]</scope>
    <source>
        <strain evidence="11 12">EML 446</strain>
    </source>
</reference>
<keyword evidence="6" id="KW-0238">DNA-binding</keyword>
<keyword evidence="3" id="KW-0815">Transposition</keyword>
<comment type="similarity">
    <text evidence="1">In the C-terminal section; belongs to the transposase 35 family.</text>
</comment>
<dbReference type="EMBL" id="VBUT01000006">
    <property type="protein sequence ID" value="TLF76476.1"/>
    <property type="molecule type" value="Genomic_DNA"/>
</dbReference>
<dbReference type="Proteomes" id="UP000306378">
    <property type="component" value="Unassembled WGS sequence"/>
</dbReference>
<evidence type="ECO:0000259" key="8">
    <source>
        <dbReference type="Pfam" id="PF01385"/>
    </source>
</evidence>
<feature type="domain" description="Transposase putative helix-turn-helix" evidence="10">
    <location>
        <begin position="1"/>
        <end position="42"/>
    </location>
</feature>
<dbReference type="GO" id="GO:0006310">
    <property type="term" value="P:DNA recombination"/>
    <property type="evidence" value="ECO:0007669"/>
    <property type="project" value="UniProtKB-KW"/>
</dbReference>
<accession>A0A5R8NLD8</accession>
<evidence type="ECO:0000256" key="5">
    <source>
        <dbReference type="ARBA" id="ARBA00022833"/>
    </source>
</evidence>
<proteinExistence type="inferred from homology"/>
<evidence type="ECO:0000313" key="12">
    <source>
        <dbReference type="Proteomes" id="UP000306378"/>
    </source>
</evidence>
<evidence type="ECO:0000256" key="1">
    <source>
        <dbReference type="ARBA" id="ARBA00008761"/>
    </source>
</evidence>
<evidence type="ECO:0000256" key="7">
    <source>
        <dbReference type="ARBA" id="ARBA00023172"/>
    </source>
</evidence>
<dbReference type="Pfam" id="PF07282">
    <property type="entry name" value="Cas12f1-like_TNB"/>
    <property type="match status" value="1"/>
</dbReference>
<dbReference type="InterPro" id="IPR051399">
    <property type="entry name" value="RNA-guided_DNA_endo/Transpos"/>
</dbReference>
<organism evidence="11 12">
    <name type="scientific">Nocardia cyriacigeorgica</name>
    <dbReference type="NCBI Taxonomy" id="135487"/>
    <lineage>
        <taxon>Bacteria</taxon>
        <taxon>Bacillati</taxon>
        <taxon>Actinomycetota</taxon>
        <taxon>Actinomycetes</taxon>
        <taxon>Mycobacteriales</taxon>
        <taxon>Nocardiaceae</taxon>
        <taxon>Nocardia</taxon>
    </lineage>
</organism>
<protein>
    <submittedName>
        <fullName evidence="11">IS200/IS605 family element transposase accessory protein TnpB</fullName>
    </submittedName>
</protein>